<dbReference type="Gene3D" id="3.40.50.10350">
    <property type="entry name" value="Glycerate kinase, domain 1"/>
    <property type="match status" value="1"/>
</dbReference>
<dbReference type="PANTHER" id="PTHR21599:SF0">
    <property type="entry name" value="GLYCERATE KINASE"/>
    <property type="match status" value="1"/>
</dbReference>
<sequence length="396" mass="39500">MRVLLACGPMHPEPRGVALPGLGLGAGDVTRALAAGWSRARPADLLTLLPLPDGGPGSARAVAAGRVRSRQVLAAPGPLGEPREADLILLEPEAGSRPLDSEPVARTWFFDAAGIAPLPEDGAVAAREALEGSTSGLGLAVARALRCTSPGDSLVIGLARSAVHDGGAGLLDALGGAAAARGLMDRRDVVLALADGTALGGLSGAGQGLSGLADMTPEQAQERDRAACTTASRLIAGLTAGQGSGALVPRADEQPQERTLTVSSWGTGAGGGAAMVLRALGARGLPGARVMARLLGLEAEAGGQELLVTAQGEAYDVLADSVPAVVGQAAVHSALPAVLVTGRSLIPRGELAEAGLVSLAALQPTAAEPAWDEGGSSAIVGRLEAMGQRLARTWSR</sequence>
<evidence type="ECO:0000256" key="2">
    <source>
        <dbReference type="ARBA" id="ARBA00022679"/>
    </source>
</evidence>
<evidence type="ECO:0000313" key="4">
    <source>
        <dbReference type="EMBL" id="QPL06351.1"/>
    </source>
</evidence>
<accession>A0A7T0PWF5</accession>
<keyword evidence="3 4" id="KW-0418">Kinase</keyword>
<dbReference type="KEGG" id="arep:ID810_05510"/>
<dbReference type="EMBL" id="CP063989">
    <property type="protein sequence ID" value="QPL06351.1"/>
    <property type="molecule type" value="Genomic_DNA"/>
</dbReference>
<keyword evidence="2" id="KW-0808">Transferase</keyword>
<dbReference type="Proteomes" id="UP000594637">
    <property type="component" value="Chromosome"/>
</dbReference>
<keyword evidence="5" id="KW-1185">Reference proteome</keyword>
<dbReference type="SUPFAM" id="SSF110738">
    <property type="entry name" value="Glycerate kinase I"/>
    <property type="match status" value="1"/>
</dbReference>
<dbReference type="PANTHER" id="PTHR21599">
    <property type="entry name" value="GLYCERATE KINASE"/>
    <property type="match status" value="1"/>
</dbReference>
<evidence type="ECO:0000256" key="1">
    <source>
        <dbReference type="ARBA" id="ARBA00006284"/>
    </source>
</evidence>
<reference evidence="4 5" key="1">
    <citation type="submission" date="2020-11" db="EMBL/GenBank/DDBJ databases">
        <title>Actinomyces sp. ZJ750.</title>
        <authorList>
            <person name="Zhou J."/>
        </authorList>
    </citation>
    <scope>NUCLEOTIDE SEQUENCE [LARGE SCALE GENOMIC DNA]</scope>
    <source>
        <strain evidence="4 5">ZJ750</strain>
    </source>
</reference>
<dbReference type="RefSeq" id="WP_166858721.1">
    <property type="nucleotide sequence ID" value="NZ_CP063989.1"/>
</dbReference>
<dbReference type="InterPro" id="IPR018193">
    <property type="entry name" value="Glyc_kinase_flavodox-like_fold"/>
</dbReference>
<organism evidence="4 5">
    <name type="scientific">Actinomyces respiraculi</name>
    <dbReference type="NCBI Taxonomy" id="2744574"/>
    <lineage>
        <taxon>Bacteria</taxon>
        <taxon>Bacillati</taxon>
        <taxon>Actinomycetota</taxon>
        <taxon>Actinomycetes</taxon>
        <taxon>Actinomycetales</taxon>
        <taxon>Actinomycetaceae</taxon>
        <taxon>Actinomyces</taxon>
    </lineage>
</organism>
<dbReference type="InterPro" id="IPR004381">
    <property type="entry name" value="Glycerate_kinase"/>
</dbReference>
<dbReference type="GO" id="GO:0031388">
    <property type="term" value="P:organic acid phosphorylation"/>
    <property type="evidence" value="ECO:0007669"/>
    <property type="project" value="InterPro"/>
</dbReference>
<dbReference type="AlphaFoldDB" id="A0A7T0PWF5"/>
<dbReference type="InterPro" id="IPR036129">
    <property type="entry name" value="Glycerate_kinase_sf"/>
</dbReference>
<comment type="similarity">
    <text evidence="1">Belongs to the glycerate kinase type-1 family.</text>
</comment>
<evidence type="ECO:0000313" key="5">
    <source>
        <dbReference type="Proteomes" id="UP000594637"/>
    </source>
</evidence>
<proteinExistence type="inferred from homology"/>
<dbReference type="Gene3D" id="3.90.1510.10">
    <property type="entry name" value="Glycerate kinase, domain 2"/>
    <property type="match status" value="2"/>
</dbReference>
<dbReference type="Pfam" id="PF02595">
    <property type="entry name" value="Gly_kinase"/>
    <property type="match status" value="2"/>
</dbReference>
<evidence type="ECO:0000256" key="3">
    <source>
        <dbReference type="ARBA" id="ARBA00022777"/>
    </source>
</evidence>
<name>A0A7T0PWF5_9ACTO</name>
<protein>
    <submittedName>
        <fullName evidence="4">Glycerate kinase</fullName>
    </submittedName>
</protein>
<dbReference type="InterPro" id="IPR018197">
    <property type="entry name" value="Glycerate_kinase_RE-like"/>
</dbReference>
<dbReference type="GO" id="GO:0008887">
    <property type="term" value="F:glycerate kinase activity"/>
    <property type="evidence" value="ECO:0007669"/>
    <property type="project" value="InterPro"/>
</dbReference>
<gene>
    <name evidence="4" type="ORF">ID810_05510</name>
</gene>